<protein>
    <submittedName>
        <fullName evidence="2">(rape) hypothetical protein</fullName>
    </submittedName>
</protein>
<name>A0A816J7Y6_BRANA</name>
<feature type="chain" id="PRO_5032292634" evidence="1">
    <location>
        <begin position="27"/>
        <end position="102"/>
    </location>
</feature>
<accession>A0A816J7Y6</accession>
<organism evidence="2">
    <name type="scientific">Brassica napus</name>
    <name type="common">Rape</name>
    <dbReference type="NCBI Taxonomy" id="3708"/>
    <lineage>
        <taxon>Eukaryota</taxon>
        <taxon>Viridiplantae</taxon>
        <taxon>Streptophyta</taxon>
        <taxon>Embryophyta</taxon>
        <taxon>Tracheophyta</taxon>
        <taxon>Spermatophyta</taxon>
        <taxon>Magnoliopsida</taxon>
        <taxon>eudicotyledons</taxon>
        <taxon>Gunneridae</taxon>
        <taxon>Pentapetalae</taxon>
        <taxon>rosids</taxon>
        <taxon>malvids</taxon>
        <taxon>Brassicales</taxon>
        <taxon>Brassicaceae</taxon>
        <taxon>Brassiceae</taxon>
        <taxon>Brassica</taxon>
    </lineage>
</organism>
<gene>
    <name evidence="2" type="ORF">DARMORV10_C09P73850.1</name>
</gene>
<sequence>MMAVHVSKSIYCAFIVVNLFTMLLSAQVSDSIITKECMKNCIMNQCIKVPKLAIPGICYTSCKIMCDPKKNGQYNINQFRPYRNPIRRFCDAFDICFWEWKL</sequence>
<evidence type="ECO:0000256" key="1">
    <source>
        <dbReference type="SAM" id="SignalP"/>
    </source>
</evidence>
<proteinExistence type="predicted"/>
<dbReference type="EMBL" id="HG994373">
    <property type="protein sequence ID" value="CAF1792544.1"/>
    <property type="molecule type" value="Genomic_DNA"/>
</dbReference>
<reference evidence="2" key="1">
    <citation type="submission" date="2021-01" db="EMBL/GenBank/DDBJ databases">
        <authorList>
            <consortium name="Genoscope - CEA"/>
            <person name="William W."/>
        </authorList>
    </citation>
    <scope>NUCLEOTIDE SEQUENCE</scope>
</reference>
<dbReference type="PANTHER" id="PTHR31710:SF39">
    <property type="entry name" value="PLANT THIONIN FAMILY PROTEIN"/>
    <property type="match status" value="1"/>
</dbReference>
<feature type="signal peptide" evidence="1">
    <location>
        <begin position="1"/>
        <end position="26"/>
    </location>
</feature>
<keyword evidence="1" id="KW-0732">Signal</keyword>
<dbReference type="AlphaFoldDB" id="A0A816J7Y6"/>
<dbReference type="PANTHER" id="PTHR31710">
    <property type="entry name" value="GB|AAF16529.1-RELATED"/>
    <property type="match status" value="1"/>
</dbReference>
<dbReference type="Proteomes" id="UP001295469">
    <property type="component" value="Chromosome C09"/>
</dbReference>
<evidence type="ECO:0000313" key="2">
    <source>
        <dbReference type="EMBL" id="CAF1792544.1"/>
    </source>
</evidence>